<evidence type="ECO:0000313" key="4">
    <source>
        <dbReference type="Proteomes" id="UP000036987"/>
    </source>
</evidence>
<comment type="caution">
    <text evidence="3">The sequence shown here is derived from an EMBL/GenBank/DDBJ whole genome shotgun (WGS) entry which is preliminary data.</text>
</comment>
<dbReference type="OMA" id="LWPFEVD"/>
<proteinExistence type="predicted"/>
<evidence type="ECO:0000313" key="3">
    <source>
        <dbReference type="EMBL" id="KMZ57285.1"/>
    </source>
</evidence>
<dbReference type="FunFam" id="1.10.287.110:FF:000080">
    <property type="entry name" value="NAD(P)H-quinone oxidoreductase subunit U chloroplastic"/>
    <property type="match status" value="1"/>
</dbReference>
<keyword evidence="1" id="KW-0472">Membrane</keyword>
<dbReference type="GO" id="GO:0009535">
    <property type="term" value="C:chloroplast thylakoid membrane"/>
    <property type="evidence" value="ECO:0007669"/>
    <property type="project" value="InterPro"/>
</dbReference>
<dbReference type="GO" id="GO:0005783">
    <property type="term" value="C:endoplasmic reticulum"/>
    <property type="evidence" value="ECO:0007669"/>
    <property type="project" value="UniProtKB-ARBA"/>
</dbReference>
<dbReference type="SUPFAM" id="SSF46565">
    <property type="entry name" value="Chaperone J-domain"/>
    <property type="match status" value="1"/>
</dbReference>
<dbReference type="EMBL" id="LFYR01002091">
    <property type="protein sequence ID" value="KMZ57285.1"/>
    <property type="molecule type" value="Genomic_DNA"/>
</dbReference>
<dbReference type="InterPro" id="IPR001623">
    <property type="entry name" value="DnaJ_domain"/>
</dbReference>
<dbReference type="GO" id="GO:0010598">
    <property type="term" value="C:NAD(P)H dehydrogenase complex (plastoquinone)"/>
    <property type="evidence" value="ECO:0000318"/>
    <property type="project" value="GO_Central"/>
</dbReference>
<keyword evidence="1" id="KW-0812">Transmembrane</keyword>
<keyword evidence="4" id="KW-1185">Reference proteome</keyword>
<protein>
    <recommendedName>
        <fullName evidence="2">J domain-containing protein</fullName>
    </recommendedName>
</protein>
<feature type="transmembrane region" description="Helical" evidence="1">
    <location>
        <begin position="196"/>
        <end position="215"/>
    </location>
</feature>
<evidence type="ECO:0000256" key="1">
    <source>
        <dbReference type="SAM" id="Phobius"/>
    </source>
</evidence>
<sequence length="218" mass="24502">MASLGFHFLATNLCNYCPFYRLHSSIGIRRKNLRTACSAADDVQESMETGDGWSGEASSVASESPVSTSKRASSIISTLNVQKAMRGIAITDIDHYGRLGIARGTSYEEVSIAYNRKCEDLMDQKLGEDETEKQLLLLKESHEILSTDKERRLYDWSLARTGKPDRYMWPFEVDIKQTPEQMPPPQEPEDVGPTILLGYFFLAWIILSIVLSAILSRS</sequence>
<evidence type="ECO:0000259" key="2">
    <source>
        <dbReference type="PROSITE" id="PS50076"/>
    </source>
</evidence>
<dbReference type="GO" id="GO:0009507">
    <property type="term" value="C:chloroplast"/>
    <property type="evidence" value="ECO:0000318"/>
    <property type="project" value="GO_Central"/>
</dbReference>
<dbReference type="AlphaFoldDB" id="A0A0K9NMS9"/>
<feature type="domain" description="J" evidence="2">
    <location>
        <begin position="94"/>
        <end position="158"/>
    </location>
</feature>
<name>A0A0K9NMS9_ZOSMR</name>
<reference evidence="4" key="1">
    <citation type="journal article" date="2016" name="Nature">
        <title>The genome of the seagrass Zostera marina reveals angiosperm adaptation to the sea.</title>
        <authorList>
            <person name="Olsen J.L."/>
            <person name="Rouze P."/>
            <person name="Verhelst B."/>
            <person name="Lin Y.-C."/>
            <person name="Bayer T."/>
            <person name="Collen J."/>
            <person name="Dattolo E."/>
            <person name="De Paoli E."/>
            <person name="Dittami S."/>
            <person name="Maumus F."/>
            <person name="Michel G."/>
            <person name="Kersting A."/>
            <person name="Lauritano C."/>
            <person name="Lohaus R."/>
            <person name="Toepel M."/>
            <person name="Tonon T."/>
            <person name="Vanneste K."/>
            <person name="Amirebrahimi M."/>
            <person name="Brakel J."/>
            <person name="Bostroem C."/>
            <person name="Chovatia M."/>
            <person name="Grimwood J."/>
            <person name="Jenkins J.W."/>
            <person name="Jueterbock A."/>
            <person name="Mraz A."/>
            <person name="Stam W.T."/>
            <person name="Tice H."/>
            <person name="Bornberg-Bauer E."/>
            <person name="Green P.J."/>
            <person name="Pearson G.A."/>
            <person name="Procaccini G."/>
            <person name="Duarte C.M."/>
            <person name="Schmutz J."/>
            <person name="Reusch T.B.H."/>
            <person name="Van de Peer Y."/>
        </authorList>
    </citation>
    <scope>NUCLEOTIDE SEQUENCE [LARGE SCALE GENOMIC DNA]</scope>
    <source>
        <strain evidence="4">cv. Finnish</strain>
    </source>
</reference>
<dbReference type="OrthoDB" id="2013770at2759"/>
<dbReference type="PANTHER" id="PTHR47726">
    <property type="entry name" value="NAD(P)H-QUINONE OXIDOREDUCTASE SUBUNIT U, CHLOROPLASTIC"/>
    <property type="match status" value="1"/>
</dbReference>
<dbReference type="PANTHER" id="PTHR47726:SF1">
    <property type="entry name" value="NAD(P)H-QUINONE OXIDOREDUCTASE SUBUNIT U, CHLOROPLASTIC"/>
    <property type="match status" value="1"/>
</dbReference>
<dbReference type="InterPro" id="IPR036869">
    <property type="entry name" value="J_dom_sf"/>
</dbReference>
<keyword evidence="1" id="KW-1133">Transmembrane helix</keyword>
<organism evidence="3 4">
    <name type="scientific">Zostera marina</name>
    <name type="common">Eelgrass</name>
    <dbReference type="NCBI Taxonomy" id="29655"/>
    <lineage>
        <taxon>Eukaryota</taxon>
        <taxon>Viridiplantae</taxon>
        <taxon>Streptophyta</taxon>
        <taxon>Embryophyta</taxon>
        <taxon>Tracheophyta</taxon>
        <taxon>Spermatophyta</taxon>
        <taxon>Magnoliopsida</taxon>
        <taxon>Liliopsida</taxon>
        <taxon>Zosteraceae</taxon>
        <taxon>Zostera</taxon>
    </lineage>
</organism>
<gene>
    <name evidence="3" type="ORF">ZOSMA_87G00270</name>
</gene>
<accession>A0A0K9NMS9</accession>
<dbReference type="Proteomes" id="UP000036987">
    <property type="component" value="Unassembled WGS sequence"/>
</dbReference>
<dbReference type="STRING" id="29655.A0A0K9NMS9"/>
<dbReference type="InterPro" id="IPR044199">
    <property type="entry name" value="NdhU_chloroplastic"/>
</dbReference>
<dbReference type="PROSITE" id="PS50076">
    <property type="entry name" value="DNAJ_2"/>
    <property type="match status" value="1"/>
</dbReference>
<dbReference type="Gene3D" id="1.10.287.110">
    <property type="entry name" value="DnaJ domain"/>
    <property type="match status" value="1"/>
</dbReference>